<keyword evidence="6 7" id="KW-0472">Membrane</keyword>
<dbReference type="Pfam" id="PF00528">
    <property type="entry name" value="BPD_transp_1"/>
    <property type="match status" value="1"/>
</dbReference>
<evidence type="ECO:0000256" key="5">
    <source>
        <dbReference type="ARBA" id="ARBA00022989"/>
    </source>
</evidence>
<dbReference type="Gene3D" id="1.10.3720.10">
    <property type="entry name" value="MetI-like"/>
    <property type="match status" value="1"/>
</dbReference>
<feature type="transmembrane region" description="Helical" evidence="7">
    <location>
        <begin position="9"/>
        <end position="31"/>
    </location>
</feature>
<dbReference type="InterPro" id="IPR035906">
    <property type="entry name" value="MetI-like_sf"/>
</dbReference>
<feature type="transmembrane region" description="Helical" evidence="7">
    <location>
        <begin position="140"/>
        <end position="161"/>
    </location>
</feature>
<keyword evidence="4 7" id="KW-0812">Transmembrane</keyword>
<dbReference type="GO" id="GO:0005886">
    <property type="term" value="C:plasma membrane"/>
    <property type="evidence" value="ECO:0007669"/>
    <property type="project" value="UniProtKB-SubCell"/>
</dbReference>
<keyword evidence="2 7" id="KW-0813">Transport</keyword>
<organism evidence="9">
    <name type="scientific">Caldicellulosiruptor owensensis</name>
    <dbReference type="NCBI Taxonomy" id="55205"/>
    <lineage>
        <taxon>Bacteria</taxon>
        <taxon>Bacillati</taxon>
        <taxon>Bacillota</taxon>
        <taxon>Bacillota incertae sedis</taxon>
        <taxon>Caldicellulosiruptorales</taxon>
        <taxon>Caldicellulosiruptoraceae</taxon>
        <taxon>Caldicellulosiruptor</taxon>
    </lineage>
</organism>
<gene>
    <name evidence="9" type="ORF">ENL71_10940</name>
</gene>
<evidence type="ECO:0000256" key="4">
    <source>
        <dbReference type="ARBA" id="ARBA00022692"/>
    </source>
</evidence>
<comment type="subcellular location">
    <subcellularLocation>
        <location evidence="1 7">Cell membrane</location>
        <topology evidence="1 7">Multi-pass membrane protein</topology>
    </subcellularLocation>
</comment>
<evidence type="ECO:0000256" key="2">
    <source>
        <dbReference type="ARBA" id="ARBA00022448"/>
    </source>
</evidence>
<keyword evidence="5 7" id="KW-1133">Transmembrane helix</keyword>
<comment type="caution">
    <text evidence="9">The sequence shown here is derived from an EMBL/GenBank/DDBJ whole genome shotgun (WGS) entry which is preliminary data.</text>
</comment>
<evidence type="ECO:0000256" key="7">
    <source>
        <dbReference type="RuleBase" id="RU363032"/>
    </source>
</evidence>
<evidence type="ECO:0000313" key="9">
    <source>
        <dbReference type="EMBL" id="HHS02954.1"/>
    </source>
</evidence>
<feature type="domain" description="ABC transmembrane type-1" evidence="8">
    <location>
        <begin position="74"/>
        <end position="281"/>
    </location>
</feature>
<protein>
    <submittedName>
        <fullName evidence="9">Carbohydrate ABC transporter permease</fullName>
    </submittedName>
</protein>
<evidence type="ECO:0000256" key="6">
    <source>
        <dbReference type="ARBA" id="ARBA00023136"/>
    </source>
</evidence>
<feature type="transmembrane region" description="Helical" evidence="7">
    <location>
        <begin position="262"/>
        <end position="281"/>
    </location>
</feature>
<dbReference type="PROSITE" id="PS50928">
    <property type="entry name" value="ABC_TM1"/>
    <property type="match status" value="1"/>
</dbReference>
<dbReference type="SUPFAM" id="SSF161098">
    <property type="entry name" value="MetI-like"/>
    <property type="match status" value="1"/>
</dbReference>
<evidence type="ECO:0000256" key="3">
    <source>
        <dbReference type="ARBA" id="ARBA00022475"/>
    </source>
</evidence>
<feature type="transmembrane region" description="Helical" evidence="7">
    <location>
        <begin position="110"/>
        <end position="128"/>
    </location>
</feature>
<evidence type="ECO:0000256" key="1">
    <source>
        <dbReference type="ARBA" id="ARBA00004651"/>
    </source>
</evidence>
<dbReference type="CDD" id="cd06261">
    <property type="entry name" value="TM_PBP2"/>
    <property type="match status" value="1"/>
</dbReference>
<sequence length="296" mass="33253">MKKKTAGDLVFEVFNYTLMVILAVVTLYPFLHVLAVSLNDPYDTVKGGITIFPRKFTLVNYIETLNYPQIPWAVLITILRTVIGTAVGVLSTAMVAYVINRKDFIARKPVAIMFIITMYVGGGLIPDYMLVRGLGLMNNFLVYILPGLISPFNVIVIKSYMEGIPSDLEESAMIDGANDFLIFWKIILPLCAPVIATISLFIAVGHWNSWFDTYLYCSSEPKLTTLQYELQKILSNATASSQVDYYSNLDPNRTMKVTPHSLRMAMTIIVTLPILFVYPFVQRYFIHGMTIGAVKS</sequence>
<accession>A0A7C5Z7X1</accession>
<dbReference type="GO" id="GO:0055085">
    <property type="term" value="P:transmembrane transport"/>
    <property type="evidence" value="ECO:0007669"/>
    <property type="project" value="InterPro"/>
</dbReference>
<name>A0A7C5Z7X1_9FIRM</name>
<dbReference type="InterPro" id="IPR000515">
    <property type="entry name" value="MetI-like"/>
</dbReference>
<dbReference type="PANTHER" id="PTHR43744:SF9">
    <property type="entry name" value="POLYGALACTURONAN_RHAMNOGALACTURONAN TRANSPORT SYSTEM PERMEASE PROTEIN YTCP"/>
    <property type="match status" value="1"/>
</dbReference>
<feature type="transmembrane region" description="Helical" evidence="7">
    <location>
        <begin position="182"/>
        <end position="204"/>
    </location>
</feature>
<proteinExistence type="inferred from homology"/>
<dbReference type="EMBL" id="DRUZ01000127">
    <property type="protein sequence ID" value="HHS02954.1"/>
    <property type="molecule type" value="Genomic_DNA"/>
</dbReference>
<dbReference type="PANTHER" id="PTHR43744">
    <property type="entry name" value="ABC TRANSPORTER PERMEASE PROTEIN MG189-RELATED-RELATED"/>
    <property type="match status" value="1"/>
</dbReference>
<dbReference type="AlphaFoldDB" id="A0A7C5Z7X1"/>
<keyword evidence="3" id="KW-1003">Cell membrane</keyword>
<comment type="similarity">
    <text evidence="7">Belongs to the binding-protein-dependent transport system permease family.</text>
</comment>
<evidence type="ECO:0000259" key="8">
    <source>
        <dbReference type="PROSITE" id="PS50928"/>
    </source>
</evidence>
<feature type="transmembrane region" description="Helical" evidence="7">
    <location>
        <begin position="70"/>
        <end position="98"/>
    </location>
</feature>
<reference evidence="9" key="1">
    <citation type="journal article" date="2020" name="mSystems">
        <title>Genome- and Community-Level Interaction Insights into Carbon Utilization and Element Cycling Functions of Hydrothermarchaeota in Hydrothermal Sediment.</title>
        <authorList>
            <person name="Zhou Z."/>
            <person name="Liu Y."/>
            <person name="Xu W."/>
            <person name="Pan J."/>
            <person name="Luo Z.H."/>
            <person name="Li M."/>
        </authorList>
    </citation>
    <scope>NUCLEOTIDE SEQUENCE [LARGE SCALE GENOMIC DNA]</scope>
    <source>
        <strain evidence="9">SpSt-102</strain>
    </source>
</reference>